<dbReference type="EMBL" id="JAVRJZ010000005">
    <property type="protein sequence ID" value="KAK2722265.1"/>
    <property type="molecule type" value="Genomic_DNA"/>
</dbReference>
<dbReference type="Proteomes" id="UP001187531">
    <property type="component" value="Unassembled WGS sequence"/>
</dbReference>
<keyword evidence="2" id="KW-1185">Reference proteome</keyword>
<dbReference type="InterPro" id="IPR036691">
    <property type="entry name" value="Endo/exonu/phosph_ase_sf"/>
</dbReference>
<name>A0AA88LHV3_ARTSF</name>
<organism evidence="1 2">
    <name type="scientific">Artemia franciscana</name>
    <name type="common">Brine shrimp</name>
    <name type="synonym">Artemia sanfranciscana</name>
    <dbReference type="NCBI Taxonomy" id="6661"/>
    <lineage>
        <taxon>Eukaryota</taxon>
        <taxon>Metazoa</taxon>
        <taxon>Ecdysozoa</taxon>
        <taxon>Arthropoda</taxon>
        <taxon>Crustacea</taxon>
        <taxon>Branchiopoda</taxon>
        <taxon>Anostraca</taxon>
        <taxon>Artemiidae</taxon>
        <taxon>Artemia</taxon>
    </lineage>
</organism>
<dbReference type="Gene3D" id="3.60.10.10">
    <property type="entry name" value="Endonuclease/exonuclease/phosphatase"/>
    <property type="match status" value="1"/>
</dbReference>
<accession>A0AA88LHV3</accession>
<gene>
    <name evidence="1" type="ORF">QYM36_002706</name>
</gene>
<evidence type="ECO:0000313" key="2">
    <source>
        <dbReference type="Proteomes" id="UP001187531"/>
    </source>
</evidence>
<evidence type="ECO:0000313" key="1">
    <source>
        <dbReference type="EMBL" id="KAK2722265.1"/>
    </source>
</evidence>
<protein>
    <submittedName>
        <fullName evidence="1">Uncharacterized protein</fullName>
    </submittedName>
</protein>
<proteinExistence type="predicted"/>
<sequence length="145" mass="15675">MIGLNGSPANLSILSACAPNRKAPVTANDGFFSELQQVSFSVHARDYLIAAGDSNRRVGLSDAPTQVHGKVGLGHRIDNGKRLANYSLTNHLVVINTIFQHKPNHLLMWHSNDGVTNALIDFILVHQLWISSVMESSSYNGAGEG</sequence>
<reference evidence="1" key="1">
    <citation type="submission" date="2023-07" db="EMBL/GenBank/DDBJ databases">
        <title>Chromosome-level genome assembly of Artemia franciscana.</title>
        <authorList>
            <person name="Jo E."/>
        </authorList>
    </citation>
    <scope>NUCLEOTIDE SEQUENCE</scope>
    <source>
        <tissue evidence="1">Whole body</tissue>
    </source>
</reference>
<comment type="caution">
    <text evidence="1">The sequence shown here is derived from an EMBL/GenBank/DDBJ whole genome shotgun (WGS) entry which is preliminary data.</text>
</comment>
<dbReference type="AlphaFoldDB" id="A0AA88LHV3"/>